<feature type="compositionally biased region" description="Polar residues" evidence="1">
    <location>
        <begin position="76"/>
        <end position="113"/>
    </location>
</feature>
<proteinExistence type="predicted"/>
<name>A0A926NF08_9BACI</name>
<evidence type="ECO:0000256" key="1">
    <source>
        <dbReference type="SAM" id="MobiDB-lite"/>
    </source>
</evidence>
<protein>
    <submittedName>
        <fullName evidence="4">CAP domain-containing protein</fullName>
    </submittedName>
</protein>
<dbReference type="Gene3D" id="3.40.33.10">
    <property type="entry name" value="CAP"/>
    <property type="match status" value="1"/>
</dbReference>
<evidence type="ECO:0000313" key="5">
    <source>
        <dbReference type="Proteomes" id="UP000626844"/>
    </source>
</evidence>
<organism evidence="4 5">
    <name type="scientific">Metabacillus arenae</name>
    <dbReference type="NCBI Taxonomy" id="2771434"/>
    <lineage>
        <taxon>Bacteria</taxon>
        <taxon>Bacillati</taxon>
        <taxon>Bacillota</taxon>
        <taxon>Bacilli</taxon>
        <taxon>Bacillales</taxon>
        <taxon>Bacillaceae</taxon>
        <taxon>Metabacillus</taxon>
    </lineage>
</organism>
<feature type="domain" description="CAP-associated" evidence="3">
    <location>
        <begin position="128"/>
        <end position="263"/>
    </location>
</feature>
<feature type="region of interest" description="Disordered" evidence="1">
    <location>
        <begin position="76"/>
        <end position="118"/>
    </location>
</feature>
<evidence type="ECO:0000259" key="2">
    <source>
        <dbReference type="Pfam" id="PF00188"/>
    </source>
</evidence>
<dbReference type="Pfam" id="PF14504">
    <property type="entry name" value="CAP_assoc_N"/>
    <property type="match status" value="1"/>
</dbReference>
<sequence>MKRFILLVMIVVIGYVSKPLWEEPVQQFIPSSVTDSIGSTVNSVKENPDINFAIDTLNQQIKSLYTTFNNQLLESNESNVETPNQPSESSDSNIETPNQPSESNDSNVETPNLTAPKEQMFSIHNIELGGSRADVEQEIGKPKRTSINEYGVSWEAYHENYQNFIMVAYDENNIVRGLYTNQDLIASSAGIKLGSPKQLVQEQLGTPESIMRKGLINYEINRNGEYDVFQRDNSYVTVFYDKHENNTVTAIQVIDENLEQNKKALYTKSSQQLKAGFEYQLFDLTNASRVNHDLPILTWDNHVRETARDHSLDMAENQYFDHTNLQGQSPFDRMREDNVRFMTAGENLAYGQFSSIFAHEGLMNSLGHRKNILQENYEYLGVGVAFNNESQPYYTQNFYSDSLFSIES</sequence>
<evidence type="ECO:0000313" key="4">
    <source>
        <dbReference type="EMBL" id="MBD1379885.1"/>
    </source>
</evidence>
<gene>
    <name evidence="4" type="ORF">IC621_06565</name>
</gene>
<dbReference type="EMBL" id="JACXAI010000006">
    <property type="protein sequence ID" value="MBD1379885.1"/>
    <property type="molecule type" value="Genomic_DNA"/>
</dbReference>
<dbReference type="Proteomes" id="UP000626844">
    <property type="component" value="Unassembled WGS sequence"/>
</dbReference>
<comment type="caution">
    <text evidence="4">The sequence shown here is derived from an EMBL/GenBank/DDBJ whole genome shotgun (WGS) entry which is preliminary data.</text>
</comment>
<dbReference type="PANTHER" id="PTHR31157:SF1">
    <property type="entry name" value="SCP DOMAIN-CONTAINING PROTEIN"/>
    <property type="match status" value="1"/>
</dbReference>
<reference evidence="4" key="1">
    <citation type="submission" date="2020-09" db="EMBL/GenBank/DDBJ databases">
        <title>A novel bacterium of genus Bacillus, isolated from South China Sea.</title>
        <authorList>
            <person name="Huang H."/>
            <person name="Mo K."/>
            <person name="Hu Y."/>
        </authorList>
    </citation>
    <scope>NUCLEOTIDE SEQUENCE</scope>
    <source>
        <strain evidence="4">IB182487</strain>
    </source>
</reference>
<dbReference type="RefSeq" id="WP_191156939.1">
    <property type="nucleotide sequence ID" value="NZ_JACXAI010000006.1"/>
</dbReference>
<dbReference type="AlphaFoldDB" id="A0A926NF08"/>
<keyword evidence="5" id="KW-1185">Reference proteome</keyword>
<dbReference type="SUPFAM" id="SSF55797">
    <property type="entry name" value="PR-1-like"/>
    <property type="match status" value="1"/>
</dbReference>
<dbReference type="CDD" id="cd05379">
    <property type="entry name" value="CAP_bacterial"/>
    <property type="match status" value="1"/>
</dbReference>
<dbReference type="PANTHER" id="PTHR31157">
    <property type="entry name" value="SCP DOMAIN-CONTAINING PROTEIN"/>
    <property type="match status" value="1"/>
</dbReference>
<dbReference type="InterPro" id="IPR035940">
    <property type="entry name" value="CAP_sf"/>
</dbReference>
<dbReference type="InterPro" id="IPR029410">
    <property type="entry name" value="CAP_assoc"/>
</dbReference>
<accession>A0A926NF08</accession>
<dbReference type="Pfam" id="PF00188">
    <property type="entry name" value="CAP"/>
    <property type="match status" value="1"/>
</dbReference>
<feature type="domain" description="SCP" evidence="2">
    <location>
        <begin position="283"/>
        <end position="398"/>
    </location>
</feature>
<evidence type="ECO:0000259" key="3">
    <source>
        <dbReference type="Pfam" id="PF14504"/>
    </source>
</evidence>
<dbReference type="InterPro" id="IPR014044">
    <property type="entry name" value="CAP_dom"/>
</dbReference>